<organism evidence="2 3">
    <name type="scientific">Chlorovirus heliozoae</name>
    <dbReference type="NCBI Taxonomy" id="322019"/>
    <lineage>
        <taxon>Viruses</taxon>
        <taxon>Varidnaviria</taxon>
        <taxon>Bamfordvirae</taxon>
        <taxon>Nucleocytoviricota</taxon>
        <taxon>Megaviricetes</taxon>
        <taxon>Algavirales</taxon>
        <taxon>Phycodnaviridae</taxon>
        <taxon>Chlorovirus</taxon>
    </lineage>
</organism>
<dbReference type="OrthoDB" id="22473at10239"/>
<protein>
    <submittedName>
        <fullName evidence="2">Uncharacterized protein Z403L</fullName>
    </submittedName>
</protein>
<gene>
    <name evidence="2" type="primary">Z403L</name>
    <name evidence="2" type="ORF">ATCV1_Z403L</name>
</gene>
<feature type="region of interest" description="Disordered" evidence="1">
    <location>
        <begin position="290"/>
        <end position="313"/>
    </location>
</feature>
<dbReference type="EMBL" id="EF101928">
    <property type="protein sequence ID" value="ABT16537.1"/>
    <property type="molecule type" value="Genomic_DNA"/>
</dbReference>
<dbReference type="Proteomes" id="UP000202420">
    <property type="component" value="Segment"/>
</dbReference>
<evidence type="ECO:0000313" key="3">
    <source>
        <dbReference type="Proteomes" id="UP000202420"/>
    </source>
</evidence>
<evidence type="ECO:0000313" key="2">
    <source>
        <dbReference type="EMBL" id="ABT16537.1"/>
    </source>
</evidence>
<reference evidence="2 3" key="1">
    <citation type="submission" date="2006-09" db="EMBL/GenBank/DDBJ databases">
        <title>Sequence and annotation of the 288-kb ATCV-1 virus that infects an endosymbiotic Chlorella strain of the heliozoon Acanthocystis turfacea.</title>
        <authorList>
            <person name="Fitzgerald L.A."/>
            <person name="Graves M.V."/>
            <person name="Li X."/>
            <person name="Pfitzner A.J.P."/>
            <person name="Hartigan J."/>
            <person name="Van Etten J.L."/>
        </authorList>
    </citation>
    <scope>NUCLEOTIDE SEQUENCE [LARGE SCALE GENOMIC DNA]</scope>
    <source>
        <strain evidence="2 3">ATCV-1</strain>
    </source>
</reference>
<dbReference type="RefSeq" id="YP_001426884.1">
    <property type="nucleotide sequence ID" value="NC_008724.1"/>
</dbReference>
<proteinExistence type="predicted"/>
<name>A7K913_9PHYC</name>
<keyword evidence="3" id="KW-1185">Reference proteome</keyword>
<evidence type="ECO:0000256" key="1">
    <source>
        <dbReference type="SAM" id="MobiDB-lite"/>
    </source>
</evidence>
<feature type="compositionally biased region" description="Polar residues" evidence="1">
    <location>
        <begin position="290"/>
        <end position="300"/>
    </location>
</feature>
<dbReference type="KEGG" id="vg:5470538"/>
<accession>A7K913</accession>
<dbReference type="GeneID" id="5470538"/>
<sequence length="313" mass="33620">MMTWQVHIDKLCILSLHSQNCIKQLSTMAFRGKIIEMIESHVEALKGTKYVITDVMQSNFVGFVNSFLKHHSNYNAVEFKLSSNLLFAQMDNIRIIIASDETKGYCIPGSDNGLHTGVNMREPVEAFILIGDNMCYDSVLMRTFFPNTAAGEDKYEPYIPTPAALPAPPPAAPPAQTNSTNFIFQGSATTEKPATAAPTTNLFAQTPTPAPTNLFAQTPAPAPTSLFTQNAPAATTTNLFAPKTTPAAPTTNLFSQTPAFTAPTNTFSQNTASKPATSFFSQPPATTSFSAFSKPATPSLTFGGPVSRQSSFG</sequence>